<feature type="region of interest" description="Disordered" evidence="1">
    <location>
        <begin position="74"/>
        <end position="94"/>
    </location>
</feature>
<keyword evidence="3" id="KW-1185">Reference proteome</keyword>
<dbReference type="KEGG" id="eff:skT53_00930"/>
<gene>
    <name evidence="2" type="ORF">skT53_00930</name>
</gene>
<organism evidence="2 3">
    <name type="scientific">Effusibacillus dendaii</name>
    <dbReference type="NCBI Taxonomy" id="2743772"/>
    <lineage>
        <taxon>Bacteria</taxon>
        <taxon>Bacillati</taxon>
        <taxon>Bacillota</taxon>
        <taxon>Bacilli</taxon>
        <taxon>Bacillales</taxon>
        <taxon>Alicyclobacillaceae</taxon>
        <taxon>Effusibacillus</taxon>
    </lineage>
</organism>
<dbReference type="RefSeq" id="WP_200759271.1">
    <property type="nucleotide sequence ID" value="NZ_AP023366.1"/>
</dbReference>
<evidence type="ECO:0000313" key="3">
    <source>
        <dbReference type="Proteomes" id="UP000593802"/>
    </source>
</evidence>
<dbReference type="AlphaFoldDB" id="A0A7I8D4Q8"/>
<reference evidence="2 3" key="1">
    <citation type="submission" date="2020-08" db="EMBL/GenBank/DDBJ databases">
        <title>Complete Genome Sequence of Effusibacillus dendaii Strain skT53, Isolated from Farmland soil.</title>
        <authorList>
            <person name="Konishi T."/>
            <person name="Kawasaki H."/>
        </authorList>
    </citation>
    <scope>NUCLEOTIDE SEQUENCE [LARGE SCALE GENOMIC DNA]</scope>
    <source>
        <strain evidence="3">skT53</strain>
    </source>
</reference>
<sequence length="94" mass="11318">MSITENDWREEQQRVDMVTEKIGKRIERLEEEVGTVKVDVVNIRRHFWDDVTVNLSNPDEVTETYFSMKQQVEVRSERERRHRQSAAELNKLSR</sequence>
<evidence type="ECO:0000256" key="1">
    <source>
        <dbReference type="SAM" id="MobiDB-lite"/>
    </source>
</evidence>
<evidence type="ECO:0000313" key="2">
    <source>
        <dbReference type="EMBL" id="BCJ85108.1"/>
    </source>
</evidence>
<name>A0A7I8D4Q8_9BACL</name>
<dbReference type="EMBL" id="AP023366">
    <property type="protein sequence ID" value="BCJ85108.1"/>
    <property type="molecule type" value="Genomic_DNA"/>
</dbReference>
<proteinExistence type="predicted"/>
<dbReference type="Proteomes" id="UP000593802">
    <property type="component" value="Chromosome"/>
</dbReference>
<accession>A0A7I8D4Q8</accession>
<protein>
    <submittedName>
        <fullName evidence="2">Uncharacterized protein</fullName>
    </submittedName>
</protein>